<accession>A0A1D2NCI1</accession>
<keyword evidence="1" id="KW-0472">Membrane</keyword>
<evidence type="ECO:0000256" key="1">
    <source>
        <dbReference type="SAM" id="Phobius"/>
    </source>
</evidence>
<organism evidence="2 3">
    <name type="scientific">Orchesella cincta</name>
    <name type="common">Springtail</name>
    <name type="synonym">Podura cincta</name>
    <dbReference type="NCBI Taxonomy" id="48709"/>
    <lineage>
        <taxon>Eukaryota</taxon>
        <taxon>Metazoa</taxon>
        <taxon>Ecdysozoa</taxon>
        <taxon>Arthropoda</taxon>
        <taxon>Hexapoda</taxon>
        <taxon>Collembola</taxon>
        <taxon>Entomobryomorpha</taxon>
        <taxon>Entomobryoidea</taxon>
        <taxon>Orchesellidae</taxon>
        <taxon>Orchesellinae</taxon>
        <taxon>Orchesella</taxon>
    </lineage>
</organism>
<evidence type="ECO:0000313" key="2">
    <source>
        <dbReference type="EMBL" id="ODN02949.1"/>
    </source>
</evidence>
<keyword evidence="1" id="KW-1133">Transmembrane helix</keyword>
<dbReference type="AlphaFoldDB" id="A0A1D2NCI1"/>
<reference evidence="2 3" key="1">
    <citation type="journal article" date="2016" name="Genome Biol. Evol.">
        <title>Gene Family Evolution Reflects Adaptation to Soil Environmental Stressors in the Genome of the Collembolan Orchesella cincta.</title>
        <authorList>
            <person name="Faddeeva-Vakhrusheva A."/>
            <person name="Derks M.F."/>
            <person name="Anvar S.Y."/>
            <person name="Agamennone V."/>
            <person name="Suring W."/>
            <person name="Smit S."/>
            <person name="van Straalen N.M."/>
            <person name="Roelofs D."/>
        </authorList>
    </citation>
    <scope>NUCLEOTIDE SEQUENCE [LARGE SCALE GENOMIC DNA]</scope>
    <source>
        <tissue evidence="2">Mixed pool</tissue>
    </source>
</reference>
<feature type="transmembrane region" description="Helical" evidence="1">
    <location>
        <begin position="116"/>
        <end position="133"/>
    </location>
</feature>
<keyword evidence="3" id="KW-1185">Reference proteome</keyword>
<feature type="transmembrane region" description="Helical" evidence="1">
    <location>
        <begin position="145"/>
        <end position="166"/>
    </location>
</feature>
<keyword evidence="1" id="KW-0812">Transmembrane</keyword>
<dbReference type="EMBL" id="LJIJ01000091">
    <property type="protein sequence ID" value="ODN02949.1"/>
    <property type="molecule type" value="Genomic_DNA"/>
</dbReference>
<sequence length="225" mass="25245">MPPGHVGLTATLDEEESAQLGNRLEAERKTVANLHSGQSNTKRDEDAHRKITIAERIREFCLRADIFASAHTVPIHIICIGVATVIIPISAISIVWDLMATVVFEIPDLSTINTPAFVLFINFIAIPLAIYGYMMEYLMREYSPLASLGFVCVVVHPILFFVRALIEYLFSGYRGDGKIYFESFERDGEEARYPIGIIRYSEGEPYSDSVAGVRVIKRIFGPNNR</sequence>
<dbReference type="Proteomes" id="UP000094527">
    <property type="component" value="Unassembled WGS sequence"/>
</dbReference>
<evidence type="ECO:0000313" key="3">
    <source>
        <dbReference type="Proteomes" id="UP000094527"/>
    </source>
</evidence>
<gene>
    <name evidence="2" type="ORF">Ocin01_03718</name>
</gene>
<feature type="transmembrane region" description="Helical" evidence="1">
    <location>
        <begin position="73"/>
        <end position="96"/>
    </location>
</feature>
<proteinExistence type="predicted"/>
<name>A0A1D2NCI1_ORCCI</name>
<comment type="caution">
    <text evidence="2">The sequence shown here is derived from an EMBL/GenBank/DDBJ whole genome shotgun (WGS) entry which is preliminary data.</text>
</comment>
<protein>
    <submittedName>
        <fullName evidence="2">Uncharacterized protein</fullName>
    </submittedName>
</protein>